<dbReference type="Pfam" id="PF16827">
    <property type="entry name" value="zf-HC3"/>
    <property type="match status" value="1"/>
</dbReference>
<accession>A0ABN3FPF7</accession>
<proteinExistence type="predicted"/>
<name>A0ABN3FPF7_9PSEU</name>
<gene>
    <name evidence="1" type="ORF">GCM10009854_08040</name>
</gene>
<evidence type="ECO:0000313" key="2">
    <source>
        <dbReference type="Proteomes" id="UP001501218"/>
    </source>
</evidence>
<reference evidence="1 2" key="1">
    <citation type="journal article" date="2019" name="Int. J. Syst. Evol. Microbiol.">
        <title>The Global Catalogue of Microorganisms (GCM) 10K type strain sequencing project: providing services to taxonomists for standard genome sequencing and annotation.</title>
        <authorList>
            <consortium name="The Broad Institute Genomics Platform"/>
            <consortium name="The Broad Institute Genome Sequencing Center for Infectious Disease"/>
            <person name="Wu L."/>
            <person name="Ma J."/>
        </authorList>
    </citation>
    <scope>NUCLEOTIDE SEQUENCE [LARGE SCALE GENOMIC DNA]</scope>
    <source>
        <strain evidence="1 2">JCM 16221</strain>
    </source>
</reference>
<evidence type="ECO:0000313" key="1">
    <source>
        <dbReference type="EMBL" id="GAA2334683.1"/>
    </source>
</evidence>
<protein>
    <recommendedName>
        <fullName evidence="3">Zinc finger protein</fullName>
    </recommendedName>
</protein>
<keyword evidence="2" id="KW-1185">Reference proteome</keyword>
<dbReference type="Proteomes" id="UP001501218">
    <property type="component" value="Unassembled WGS sequence"/>
</dbReference>
<dbReference type="EMBL" id="BAAARA010000002">
    <property type="protein sequence ID" value="GAA2334683.1"/>
    <property type="molecule type" value="Genomic_DNA"/>
</dbReference>
<sequence>MLFPGLEAEKPVAYWRPCGGLRHGMAATEVPRPGQERRTLCGELLNIVDASEIDWLAPTCETCWTAAIALRDAQEST</sequence>
<organism evidence="1 2">
    <name type="scientific">Saccharopolyspora halophila</name>
    <dbReference type="NCBI Taxonomy" id="405551"/>
    <lineage>
        <taxon>Bacteria</taxon>
        <taxon>Bacillati</taxon>
        <taxon>Actinomycetota</taxon>
        <taxon>Actinomycetes</taxon>
        <taxon>Pseudonocardiales</taxon>
        <taxon>Pseudonocardiaceae</taxon>
        <taxon>Saccharopolyspora</taxon>
    </lineage>
</organism>
<dbReference type="InterPro" id="IPR031795">
    <property type="entry name" value="Zf-HC3"/>
</dbReference>
<evidence type="ECO:0008006" key="3">
    <source>
        <dbReference type="Google" id="ProtNLM"/>
    </source>
</evidence>
<comment type="caution">
    <text evidence="1">The sequence shown here is derived from an EMBL/GenBank/DDBJ whole genome shotgun (WGS) entry which is preliminary data.</text>
</comment>